<comment type="catalytic activity">
    <reaction evidence="5 6">
        <text>O-phospho-L-tyrosyl-[protein] + H2O = L-tyrosyl-[protein] + phosphate</text>
        <dbReference type="Rhea" id="RHEA:10684"/>
        <dbReference type="Rhea" id="RHEA-COMP:10136"/>
        <dbReference type="Rhea" id="RHEA-COMP:20101"/>
        <dbReference type="ChEBI" id="CHEBI:15377"/>
        <dbReference type="ChEBI" id="CHEBI:43474"/>
        <dbReference type="ChEBI" id="CHEBI:46858"/>
        <dbReference type="ChEBI" id="CHEBI:61978"/>
        <dbReference type="EC" id="3.1.3.48"/>
    </reaction>
</comment>
<dbReference type="Proteomes" id="UP000218231">
    <property type="component" value="Unassembled WGS sequence"/>
</dbReference>
<dbReference type="GO" id="GO:0045739">
    <property type="term" value="P:positive regulation of DNA repair"/>
    <property type="evidence" value="ECO:0007669"/>
    <property type="project" value="TreeGrafter"/>
</dbReference>
<evidence type="ECO:0000313" key="8">
    <source>
        <dbReference type="Proteomes" id="UP000218231"/>
    </source>
</evidence>
<reference evidence="7 8" key="1">
    <citation type="journal article" date="2017" name="Curr. Biol.">
        <title>Genome architecture and evolution of a unichromosomal asexual nematode.</title>
        <authorList>
            <person name="Fradin H."/>
            <person name="Zegar C."/>
            <person name="Gutwein M."/>
            <person name="Lucas J."/>
            <person name="Kovtun M."/>
            <person name="Corcoran D."/>
            <person name="Baugh L.R."/>
            <person name="Kiontke K."/>
            <person name="Gunsalus K."/>
            <person name="Fitch D.H."/>
            <person name="Piano F."/>
        </authorList>
    </citation>
    <scope>NUCLEOTIDE SEQUENCE [LARGE SCALE GENOMIC DNA]</scope>
    <source>
        <strain evidence="7">PF1309</strain>
    </source>
</reference>
<comment type="similarity">
    <text evidence="1 6">Belongs to the HAD-like hydrolase superfamily. EYA family.</text>
</comment>
<dbReference type="PANTHER" id="PTHR10190">
    <property type="entry name" value="EYES ABSENT"/>
    <property type="match status" value="1"/>
</dbReference>
<dbReference type="EMBL" id="LIAE01008627">
    <property type="protein sequence ID" value="PAV73344.1"/>
    <property type="molecule type" value="Genomic_DNA"/>
</dbReference>
<name>A0A2A2KH70_9BILA</name>
<comment type="cofactor">
    <cofactor evidence="6">
        <name>Mg(2+)</name>
        <dbReference type="ChEBI" id="CHEBI:18420"/>
    </cofactor>
    <text evidence="6">Binds 1 Mg(2+) ion per subunit.</text>
</comment>
<dbReference type="GO" id="GO:2001240">
    <property type="term" value="P:negative regulation of extrinsic apoptotic signaling pathway in absence of ligand"/>
    <property type="evidence" value="ECO:0007669"/>
    <property type="project" value="TreeGrafter"/>
</dbReference>
<dbReference type="GO" id="GO:0046872">
    <property type="term" value="F:metal ion binding"/>
    <property type="evidence" value="ECO:0007669"/>
    <property type="project" value="UniProtKB-KW"/>
</dbReference>
<keyword evidence="6" id="KW-0805">Transcription regulation</keyword>
<keyword evidence="8" id="KW-1185">Reference proteome</keyword>
<dbReference type="PANTHER" id="PTHR10190:SF16">
    <property type="entry name" value="DEVELOPMENTAL PROTEIN EYES ABSENT"/>
    <property type="match status" value="1"/>
</dbReference>
<protein>
    <recommendedName>
        <fullName evidence="6">Eyes absent homolog</fullName>
        <ecNumber evidence="6">3.1.3.48</ecNumber>
    </recommendedName>
</protein>
<accession>A0A2A2KH70</accession>
<dbReference type="GO" id="GO:0005634">
    <property type="term" value="C:nucleus"/>
    <property type="evidence" value="ECO:0007669"/>
    <property type="project" value="TreeGrafter"/>
</dbReference>
<keyword evidence="6" id="KW-0479">Metal-binding</keyword>
<proteinExistence type="inferred from homology"/>
<keyword evidence="3 6" id="KW-0460">Magnesium</keyword>
<evidence type="ECO:0000256" key="6">
    <source>
        <dbReference type="RuleBase" id="RU362036"/>
    </source>
</evidence>
<sequence>MVKPEPFANTDTNSVVASVWSGSNTVKQMTASERAALVISDAAAAYGNSAYYNPAYGSYNVYGTATNPAAAATAFSYQQMAASASLRTPTAFPYALGSATSAAAYYGGSYPTNLDYTAYNSQYYSGMRNSYYPNALSTAAYNAASISADATADLTVFPLKADKKSSSKSSKKKKPSSSPGDAQYARVFIWELHEICAITKQYLDHFTQKALQLNPASQYYRLLGQILDNVVSRSFSMDPVEESDVCNVEDATIEETVGEGAMVDVRGGVELVRRLAAKYMALRQLYTDNAQKSENGVNYGLIEQSGMADRKCEVIEAIRQCEMLMGGRVNQARKCLNLISSRSANSVEKYANVIICNEDLTYGVCEVLLSGLAHTLPIENIYSTMKTTKEMVIERIQTRFGKKCSYIIVSSNPETTTIARKLSIPIWPVGVSPDDLEKFYHATSKFLLGSPVL</sequence>
<evidence type="ECO:0000256" key="2">
    <source>
        <dbReference type="ARBA" id="ARBA00022801"/>
    </source>
</evidence>
<dbReference type="OrthoDB" id="167668at2759"/>
<keyword evidence="4 6" id="KW-0904">Protein phosphatase</keyword>
<dbReference type="InterPro" id="IPR028472">
    <property type="entry name" value="EYA"/>
</dbReference>
<dbReference type="AlphaFoldDB" id="A0A2A2KH70"/>
<organism evidence="7 8">
    <name type="scientific">Diploscapter pachys</name>
    <dbReference type="NCBI Taxonomy" id="2018661"/>
    <lineage>
        <taxon>Eukaryota</taxon>
        <taxon>Metazoa</taxon>
        <taxon>Ecdysozoa</taxon>
        <taxon>Nematoda</taxon>
        <taxon>Chromadorea</taxon>
        <taxon>Rhabditida</taxon>
        <taxon>Rhabditina</taxon>
        <taxon>Rhabditomorpha</taxon>
        <taxon>Rhabditoidea</taxon>
        <taxon>Rhabditidae</taxon>
        <taxon>Diploscapter</taxon>
    </lineage>
</organism>
<gene>
    <name evidence="7" type="ORF">WR25_18915</name>
</gene>
<evidence type="ECO:0000256" key="5">
    <source>
        <dbReference type="ARBA" id="ARBA00051722"/>
    </source>
</evidence>
<dbReference type="InterPro" id="IPR038102">
    <property type="entry name" value="EYA_dom_sf"/>
</dbReference>
<evidence type="ECO:0000256" key="3">
    <source>
        <dbReference type="ARBA" id="ARBA00022842"/>
    </source>
</evidence>
<keyword evidence="6" id="KW-0804">Transcription</keyword>
<dbReference type="GO" id="GO:0030154">
    <property type="term" value="P:cell differentiation"/>
    <property type="evidence" value="ECO:0007669"/>
    <property type="project" value="TreeGrafter"/>
</dbReference>
<keyword evidence="2 6" id="KW-0378">Hydrolase</keyword>
<dbReference type="Gene3D" id="3.40.50.12350">
    <property type="match status" value="1"/>
</dbReference>
<dbReference type="EC" id="3.1.3.48" evidence="6"/>
<evidence type="ECO:0000256" key="4">
    <source>
        <dbReference type="ARBA" id="ARBA00022912"/>
    </source>
</evidence>
<evidence type="ECO:0000256" key="1">
    <source>
        <dbReference type="ARBA" id="ARBA00010501"/>
    </source>
</evidence>
<dbReference type="STRING" id="2018661.A0A2A2KH70"/>
<comment type="caution">
    <text evidence="7">The sequence shown here is derived from an EMBL/GenBank/DDBJ whole genome shotgun (WGS) entry which is preliminary data.</text>
</comment>
<dbReference type="GO" id="GO:0004725">
    <property type="term" value="F:protein tyrosine phosphatase activity"/>
    <property type="evidence" value="ECO:0007669"/>
    <property type="project" value="UniProtKB-EC"/>
</dbReference>
<evidence type="ECO:0000313" key="7">
    <source>
        <dbReference type="EMBL" id="PAV73344.1"/>
    </source>
</evidence>